<evidence type="ECO:0000256" key="1">
    <source>
        <dbReference type="ARBA" id="ARBA00004613"/>
    </source>
</evidence>
<dbReference type="SMART" id="SM00209">
    <property type="entry name" value="TSP1"/>
    <property type="match status" value="4"/>
</dbReference>
<evidence type="ECO:0000313" key="8">
    <source>
        <dbReference type="Proteomes" id="UP000678393"/>
    </source>
</evidence>
<feature type="domain" description="ADAMTS/ADAMTS-like Spacer 1" evidence="6">
    <location>
        <begin position="1"/>
        <end position="73"/>
    </location>
</feature>
<gene>
    <name evidence="7" type="ORF">CUNI_LOCUS5703</name>
</gene>
<dbReference type="InterPro" id="IPR050439">
    <property type="entry name" value="ADAMTS_ADAMTS-like"/>
</dbReference>
<comment type="subcellular location">
    <subcellularLocation>
        <location evidence="1">Secreted</location>
    </subcellularLocation>
</comment>
<evidence type="ECO:0000313" key="7">
    <source>
        <dbReference type="EMBL" id="CAG5120145.1"/>
    </source>
</evidence>
<dbReference type="Gene3D" id="2.60.120.830">
    <property type="match status" value="1"/>
</dbReference>
<proteinExistence type="predicted"/>
<dbReference type="PROSITE" id="PS50092">
    <property type="entry name" value="TSP1"/>
    <property type="match status" value="4"/>
</dbReference>
<comment type="caution">
    <text evidence="7">The sequence shown here is derived from an EMBL/GenBank/DDBJ whole genome shotgun (WGS) entry which is preliminary data.</text>
</comment>
<dbReference type="PANTHER" id="PTHR13723:SF281">
    <property type="entry name" value="PAPILIN"/>
    <property type="match status" value="1"/>
</dbReference>
<dbReference type="InterPro" id="IPR010294">
    <property type="entry name" value="ADAMTS_spacer1"/>
</dbReference>
<dbReference type="GO" id="GO:0005576">
    <property type="term" value="C:extracellular region"/>
    <property type="evidence" value="ECO:0007669"/>
    <property type="project" value="UniProtKB-SubCell"/>
</dbReference>
<feature type="non-terminal residue" evidence="7">
    <location>
        <position position="1"/>
    </location>
</feature>
<dbReference type="Proteomes" id="UP000678393">
    <property type="component" value="Unassembled WGS sequence"/>
</dbReference>
<keyword evidence="2" id="KW-0964">Secreted</keyword>
<protein>
    <recommendedName>
        <fullName evidence="6">ADAMTS/ADAMTS-like Spacer 1 domain-containing protein</fullName>
    </recommendedName>
</protein>
<dbReference type="InterPro" id="IPR036383">
    <property type="entry name" value="TSP1_rpt_sf"/>
</dbReference>
<name>A0A8S3YWY0_9EUPU</name>
<dbReference type="GO" id="GO:0031012">
    <property type="term" value="C:extracellular matrix"/>
    <property type="evidence" value="ECO:0007669"/>
    <property type="project" value="TreeGrafter"/>
</dbReference>
<dbReference type="EMBL" id="CAJHNH020000844">
    <property type="protein sequence ID" value="CAG5120145.1"/>
    <property type="molecule type" value="Genomic_DNA"/>
</dbReference>
<evidence type="ECO:0000256" key="2">
    <source>
        <dbReference type="ARBA" id="ARBA00022525"/>
    </source>
</evidence>
<sequence>VKSETGQSIVNSYWEILQPGQYVGAGTRFVYDRESSSCKGSCIYSDGPTTEPVVVQILYYEKNPGISYEFTLPKNVPFTAFDGISSNQNAVSETSSLLPTNRRQQSVDPSPRRRHRQQRYHYDFIHPSNATEFEGEYYTGSQNQPVDDSNYLKILNSQISLDQRPSVESSHYSWKISGFTECSHSCGGGFQKTNIVCVSVAGRTQVVVTPENCADSLRPKVQTVECNTSPCEPAWEAEEWSECSATCGSGTQTRTVECRQRFSSTLTLKVSADQCRQAEKPAIAQQCEKGLCTQWKVGSWSECSADCGEGMRSRPVVCLRRSVGSVSLVRDEECDASAKPETEESCVNTACNAVWYTSPWSECSVTCGEGHRTREVRCIEDNRRPSHRCPSTSKPDAREVCTLAQCLPRNQPHRTSRRNDLSDTYAGSSSNIDTYVSHKDSTISDFHSDRDEAIETVGNDRHKERWSFAHNKHFRTQNTW</sequence>
<keyword evidence="3" id="KW-0732">Signal</keyword>
<evidence type="ECO:0000259" key="6">
    <source>
        <dbReference type="Pfam" id="PF05986"/>
    </source>
</evidence>
<dbReference type="OrthoDB" id="10062690at2759"/>
<feature type="compositionally biased region" description="Polar residues" evidence="5">
    <location>
        <begin position="92"/>
        <end position="108"/>
    </location>
</feature>
<evidence type="ECO:0000256" key="3">
    <source>
        <dbReference type="ARBA" id="ARBA00022729"/>
    </source>
</evidence>
<dbReference type="PANTHER" id="PTHR13723">
    <property type="entry name" value="ADAMTS A DISINTEGRIN AND METALLOPROTEASE WITH THROMBOSPONDIN MOTIFS PROTEASE"/>
    <property type="match status" value="1"/>
</dbReference>
<dbReference type="GO" id="GO:0030198">
    <property type="term" value="P:extracellular matrix organization"/>
    <property type="evidence" value="ECO:0007669"/>
    <property type="project" value="TreeGrafter"/>
</dbReference>
<dbReference type="GO" id="GO:0004222">
    <property type="term" value="F:metalloendopeptidase activity"/>
    <property type="evidence" value="ECO:0007669"/>
    <property type="project" value="TreeGrafter"/>
</dbReference>
<organism evidence="7 8">
    <name type="scientific">Candidula unifasciata</name>
    <dbReference type="NCBI Taxonomy" id="100452"/>
    <lineage>
        <taxon>Eukaryota</taxon>
        <taxon>Metazoa</taxon>
        <taxon>Spiralia</taxon>
        <taxon>Lophotrochozoa</taxon>
        <taxon>Mollusca</taxon>
        <taxon>Gastropoda</taxon>
        <taxon>Heterobranchia</taxon>
        <taxon>Euthyneura</taxon>
        <taxon>Panpulmonata</taxon>
        <taxon>Eupulmonata</taxon>
        <taxon>Stylommatophora</taxon>
        <taxon>Helicina</taxon>
        <taxon>Helicoidea</taxon>
        <taxon>Geomitridae</taxon>
        <taxon>Candidula</taxon>
    </lineage>
</organism>
<feature type="compositionally biased region" description="Polar residues" evidence="5">
    <location>
        <begin position="425"/>
        <end position="434"/>
    </location>
</feature>
<evidence type="ECO:0000256" key="5">
    <source>
        <dbReference type="SAM" id="MobiDB-lite"/>
    </source>
</evidence>
<keyword evidence="8" id="KW-1185">Reference proteome</keyword>
<dbReference type="AlphaFoldDB" id="A0A8S3YWY0"/>
<feature type="region of interest" description="Disordered" evidence="5">
    <location>
        <begin position="92"/>
        <end position="118"/>
    </location>
</feature>
<dbReference type="InterPro" id="IPR000884">
    <property type="entry name" value="TSP1_rpt"/>
</dbReference>
<keyword evidence="4" id="KW-0677">Repeat</keyword>
<dbReference type="Pfam" id="PF05986">
    <property type="entry name" value="ADAMTS_spacer1"/>
    <property type="match status" value="1"/>
</dbReference>
<dbReference type="FunFam" id="2.20.100.10:FF:000005">
    <property type="entry name" value="ADAM metallopeptidase with thrombospondin type 1 motif 9"/>
    <property type="match status" value="2"/>
</dbReference>
<accession>A0A8S3YWY0</accession>
<dbReference type="SUPFAM" id="SSF82895">
    <property type="entry name" value="TSP-1 type 1 repeat"/>
    <property type="match status" value="4"/>
</dbReference>
<dbReference type="Gene3D" id="2.20.100.10">
    <property type="entry name" value="Thrombospondin type-1 (TSP1) repeat"/>
    <property type="match status" value="4"/>
</dbReference>
<feature type="region of interest" description="Disordered" evidence="5">
    <location>
        <begin position="412"/>
        <end position="434"/>
    </location>
</feature>
<dbReference type="GO" id="GO:0006508">
    <property type="term" value="P:proteolysis"/>
    <property type="evidence" value="ECO:0007669"/>
    <property type="project" value="TreeGrafter"/>
</dbReference>
<dbReference type="Pfam" id="PF19030">
    <property type="entry name" value="TSP1_ADAMTS"/>
    <property type="match status" value="4"/>
</dbReference>
<reference evidence="7" key="1">
    <citation type="submission" date="2021-04" db="EMBL/GenBank/DDBJ databases">
        <authorList>
            <consortium name="Molecular Ecology Group"/>
        </authorList>
    </citation>
    <scope>NUCLEOTIDE SEQUENCE</scope>
</reference>
<evidence type="ECO:0000256" key="4">
    <source>
        <dbReference type="ARBA" id="ARBA00022737"/>
    </source>
</evidence>